<dbReference type="eggNOG" id="COG4412">
    <property type="taxonomic scope" value="Bacteria"/>
</dbReference>
<evidence type="ECO:0000313" key="3">
    <source>
        <dbReference type="Proteomes" id="UP000076404"/>
    </source>
</evidence>
<reference evidence="2 3" key="2">
    <citation type="journal article" date="2016" name="Environ. Microbiol. Rep.">
        <title>Metagenomic evidence for the presence of phototrophic Gemmatimonadetes bacteria in diverse environments.</title>
        <authorList>
            <person name="Zeng Y."/>
            <person name="Baumbach J."/>
            <person name="Barbosa E.G."/>
            <person name="Azevedo V."/>
            <person name="Zhang C."/>
            <person name="Koblizek M."/>
        </authorList>
    </citation>
    <scope>NUCLEOTIDE SEQUENCE [LARGE SCALE GENOMIC DNA]</scope>
    <source>
        <strain evidence="2 3">AP64</strain>
    </source>
</reference>
<evidence type="ECO:0000313" key="2">
    <source>
        <dbReference type="EMBL" id="AMW04173.1"/>
    </source>
</evidence>
<organism evidence="2 3">
    <name type="scientific">Gemmatimonas phototrophica</name>
    <dbReference type="NCBI Taxonomy" id="1379270"/>
    <lineage>
        <taxon>Bacteria</taxon>
        <taxon>Pseudomonadati</taxon>
        <taxon>Gemmatimonadota</taxon>
        <taxon>Gemmatimonadia</taxon>
        <taxon>Gemmatimonadales</taxon>
        <taxon>Gemmatimonadaceae</taxon>
        <taxon>Gemmatimonas</taxon>
    </lineage>
</organism>
<sequence length="659" mass="66025">MRFLFGLALCAALAACGGGGDPAAPDVPAVVTITPNGAATLASGAGLQLSATYRDTKGRVVNNPSITWTTADASVATVAQSGLVVGVRTGTADITATSAGASSSVTVTVTPGAAVKLVVTTQPAGAASGVLLTTQPVVEVRDNADNLVTTGSVLVAVGVSGGTVTGTTSLTAQQGVARFTDLTVRGTIGSRTLVFTSGALASAASNSFDLSAGPAVAIGYRGTPPRLRSGIAGGASGVAAQLLDSEGNDAALSGRAVTVAVSGGAGTTNVSGTAAVTNAQGRALFSALTVTGVAGARTLTFRADNITNPATATLTLLGGAPQRVVVERDVPLTVESNTIVSPAPIVRLVDSVGNASPESGVTIRATSSGATLASATAVTDTLGRATFSGLSFISGTGARTVQFAATGLAEVTSRSIEVTPPDVSPQPTSILTAASDADTAVRNIELGTTTSVRTPFLLARDAQGQAMATTGVRWVSRDPTRATVAADGRITGAQPGRTFVVAQASRNAGIADSVLVFVPRSGTGPIVRATLPSYRVRTDTFSITIEIVPRDGRTLSAADMEIAWPGSRAGVFSPFNVTGFSTLAANVQTQFVDAQQSLRLTWASTAPVSGAVQLIRLRCTVNQRGQGNQVVITLNQLLQGDLSDITAVTSVFNPVVVIP</sequence>
<dbReference type="Gene3D" id="2.60.40.1080">
    <property type="match status" value="1"/>
</dbReference>
<dbReference type="AlphaFoldDB" id="A0A143BHU0"/>
<dbReference type="InterPro" id="IPR008964">
    <property type="entry name" value="Invasin/intimin_cell_adhesion"/>
</dbReference>
<dbReference type="SMART" id="SM00635">
    <property type="entry name" value="BID_2"/>
    <property type="match status" value="2"/>
</dbReference>
<name>A0A143BHU0_9BACT</name>
<proteinExistence type="predicted"/>
<dbReference type="Pfam" id="PF02368">
    <property type="entry name" value="Big_2"/>
    <property type="match status" value="1"/>
</dbReference>
<feature type="domain" description="BIG2" evidence="1">
    <location>
        <begin position="440"/>
        <end position="514"/>
    </location>
</feature>
<accession>A0A143BHU0</accession>
<dbReference type="RefSeq" id="WP_026850188.1">
    <property type="nucleotide sequence ID" value="NZ_CP011454.1"/>
</dbReference>
<dbReference type="EMBL" id="CP011454">
    <property type="protein sequence ID" value="AMW04173.1"/>
    <property type="molecule type" value="Genomic_DNA"/>
</dbReference>
<dbReference type="SUPFAM" id="SSF49373">
    <property type="entry name" value="Invasin/intimin cell-adhesion fragments"/>
    <property type="match status" value="2"/>
</dbReference>
<evidence type="ECO:0000259" key="1">
    <source>
        <dbReference type="SMART" id="SM00635"/>
    </source>
</evidence>
<keyword evidence="3" id="KW-1185">Reference proteome</keyword>
<feature type="domain" description="BIG2" evidence="1">
    <location>
        <begin position="27"/>
        <end position="108"/>
    </location>
</feature>
<gene>
    <name evidence="2" type="ORF">GEMMAAP_03650</name>
</gene>
<protein>
    <recommendedName>
        <fullName evidence="1">BIG2 domain-containing protein</fullName>
    </recommendedName>
</protein>
<dbReference type="Proteomes" id="UP000076404">
    <property type="component" value="Chromosome"/>
</dbReference>
<dbReference type="InterPro" id="IPR003343">
    <property type="entry name" value="Big_2"/>
</dbReference>
<dbReference type="STRING" id="1379270.GEMMAAP_03650"/>
<dbReference type="KEGG" id="gph:GEMMAAP_03650"/>
<dbReference type="PROSITE" id="PS51257">
    <property type="entry name" value="PROKAR_LIPOPROTEIN"/>
    <property type="match status" value="1"/>
</dbReference>
<reference evidence="2 3" key="1">
    <citation type="journal article" date="2014" name="Proc. Natl. Acad. Sci. U.S.A.">
        <title>Functional type 2 photosynthetic reaction centers found in the rare bacterial phylum Gemmatimonadetes.</title>
        <authorList>
            <person name="Zeng Y."/>
            <person name="Feng F."/>
            <person name="Medova H."/>
            <person name="Dean J."/>
            <person name="Koblizek M."/>
        </authorList>
    </citation>
    <scope>NUCLEOTIDE SEQUENCE [LARGE SCALE GENOMIC DNA]</scope>
    <source>
        <strain evidence="2 3">AP64</strain>
    </source>
</reference>